<organism evidence="3 4">
    <name type="scientific">Rhizobium grahamii CCGE 502</name>
    <dbReference type="NCBI Taxonomy" id="990285"/>
    <lineage>
        <taxon>Bacteria</taxon>
        <taxon>Pseudomonadati</taxon>
        <taxon>Pseudomonadota</taxon>
        <taxon>Alphaproteobacteria</taxon>
        <taxon>Hyphomicrobiales</taxon>
        <taxon>Rhizobiaceae</taxon>
        <taxon>Rhizobium/Agrobacterium group</taxon>
        <taxon>Rhizobium</taxon>
    </lineage>
</organism>
<evidence type="ECO:0000313" key="3">
    <source>
        <dbReference type="EMBL" id="EPE94699.1"/>
    </source>
</evidence>
<keyword evidence="2" id="KW-1133">Transmembrane helix</keyword>
<gene>
    <name evidence="3" type="ORF">RGCCGE502_29363</name>
</gene>
<protein>
    <recommendedName>
        <fullName evidence="5">Transmembrane protein</fullName>
    </recommendedName>
</protein>
<evidence type="ECO:0000256" key="2">
    <source>
        <dbReference type="SAM" id="Phobius"/>
    </source>
</evidence>
<dbReference type="RefSeq" id="WP_016557793.1">
    <property type="nucleotide sequence ID" value="NZ_AEYE02000035.1"/>
</dbReference>
<dbReference type="AlphaFoldDB" id="S3H7W2"/>
<proteinExistence type="predicted"/>
<accession>S3H7W2</accession>
<keyword evidence="3" id="KW-0614">Plasmid</keyword>
<sequence>MAEDFKAGFTGSPSAPPEEIRKAAKTAAEVVRRETTAIATGAADHPETTTSLLLGVGAIAFAIGYFVGRGSRDEYSYWR</sequence>
<comment type="caution">
    <text evidence="3">The sequence shown here is derived from an EMBL/GenBank/DDBJ whole genome shotgun (WGS) entry which is preliminary data.</text>
</comment>
<dbReference type="EMBL" id="AEYE02000035">
    <property type="protein sequence ID" value="EPE94699.1"/>
    <property type="molecule type" value="Genomic_DNA"/>
</dbReference>
<feature type="region of interest" description="Disordered" evidence="1">
    <location>
        <begin position="1"/>
        <end position="26"/>
    </location>
</feature>
<evidence type="ECO:0008006" key="5">
    <source>
        <dbReference type="Google" id="ProtNLM"/>
    </source>
</evidence>
<dbReference type="Proteomes" id="UP000014411">
    <property type="component" value="Unassembled WGS sequence"/>
</dbReference>
<keyword evidence="2" id="KW-0472">Membrane</keyword>
<feature type="transmembrane region" description="Helical" evidence="2">
    <location>
        <begin position="50"/>
        <end position="68"/>
    </location>
</feature>
<keyword evidence="2" id="KW-0812">Transmembrane</keyword>
<name>S3H7W2_9HYPH</name>
<evidence type="ECO:0000313" key="4">
    <source>
        <dbReference type="Proteomes" id="UP000014411"/>
    </source>
</evidence>
<evidence type="ECO:0000256" key="1">
    <source>
        <dbReference type="SAM" id="MobiDB-lite"/>
    </source>
</evidence>
<reference evidence="3 4" key="1">
    <citation type="journal article" date="2012" name="J. Bacteriol.">
        <title>Genome sequence of Rhizobium grahamii CCGE502, a broad-host-range symbiont with low nodulation competitiveness in Phaseolus vulgaris.</title>
        <authorList>
            <person name="Althabegoiti M.J."/>
            <person name="Lozano L."/>
            <person name="Torres-Tejerizo G."/>
            <person name="Ormeno-Orrillo E."/>
            <person name="Rogel M.A."/>
            <person name="Gonzalez V."/>
            <person name="Martinez-Romero E."/>
        </authorList>
    </citation>
    <scope>NUCLEOTIDE SEQUENCE [LARGE SCALE GENOMIC DNA]</scope>
    <source>
        <strain evidence="3 4">CCGE 502</strain>
        <plasmid evidence="3">pRg502b</plasmid>
    </source>
</reference>
<dbReference type="HOGENOM" id="CLU_2540238_0_0_5"/>
<keyword evidence="4" id="KW-1185">Reference proteome</keyword>
<geneLocation type="plasmid" evidence="3">
    <name>pRg502b</name>
</geneLocation>